<feature type="region of interest" description="Disordered" evidence="1">
    <location>
        <begin position="1"/>
        <end position="25"/>
    </location>
</feature>
<proteinExistence type="predicted"/>
<gene>
    <name evidence="2" type="ORF">OU415_25265</name>
</gene>
<organism evidence="2 3">
    <name type="scientific">Saccharopolyspora oryzae</name>
    <dbReference type="NCBI Taxonomy" id="2997343"/>
    <lineage>
        <taxon>Bacteria</taxon>
        <taxon>Bacillati</taxon>
        <taxon>Actinomycetota</taxon>
        <taxon>Actinomycetes</taxon>
        <taxon>Pseudonocardiales</taxon>
        <taxon>Pseudonocardiaceae</taxon>
        <taxon>Saccharopolyspora</taxon>
    </lineage>
</organism>
<dbReference type="EMBL" id="JAQGLA010000052">
    <property type="protein sequence ID" value="MDA3628767.1"/>
    <property type="molecule type" value="Genomic_DNA"/>
</dbReference>
<dbReference type="RefSeq" id="WP_270951685.1">
    <property type="nucleotide sequence ID" value="NZ_JAQGLA010000052.1"/>
</dbReference>
<evidence type="ECO:0000256" key="1">
    <source>
        <dbReference type="SAM" id="MobiDB-lite"/>
    </source>
</evidence>
<evidence type="ECO:0000313" key="3">
    <source>
        <dbReference type="Proteomes" id="UP001210380"/>
    </source>
</evidence>
<dbReference type="Proteomes" id="UP001210380">
    <property type="component" value="Unassembled WGS sequence"/>
</dbReference>
<keyword evidence="3" id="KW-1185">Reference proteome</keyword>
<protein>
    <submittedName>
        <fullName evidence="2">Uncharacterized protein</fullName>
    </submittedName>
</protein>
<evidence type="ECO:0000313" key="2">
    <source>
        <dbReference type="EMBL" id="MDA3628767.1"/>
    </source>
</evidence>
<sequence length="52" mass="5599">MAPEPGTSLEQYMGGHSNPAKPGAGEYPVALGRSYDILLHLNTITAAELRFR</sequence>
<comment type="caution">
    <text evidence="2">The sequence shown here is derived from an EMBL/GenBank/DDBJ whole genome shotgun (WGS) entry which is preliminary data.</text>
</comment>
<name>A0ABT4V465_9PSEU</name>
<accession>A0ABT4V465</accession>
<reference evidence="2 3" key="1">
    <citation type="submission" date="2022-11" db="EMBL/GenBank/DDBJ databases">
        <title>Draft genome sequence of Saccharopolyspora sp. WRP15-2 isolated from rhizosphere soils of wild rice in Thailand.</title>
        <authorList>
            <person name="Duangmal K."/>
            <person name="Kammanee S."/>
            <person name="Muangham S."/>
        </authorList>
    </citation>
    <scope>NUCLEOTIDE SEQUENCE [LARGE SCALE GENOMIC DNA]</scope>
    <source>
        <strain evidence="2 3">WRP15-2</strain>
    </source>
</reference>